<reference evidence="7" key="1">
    <citation type="submission" date="2021-06" db="EMBL/GenBank/DDBJ databases">
        <authorList>
            <consortium name="DOE Joint Genome Institute"/>
            <person name="Mondo S.J."/>
            <person name="Amses K.R."/>
            <person name="Simmons D.R."/>
            <person name="Longcore J.E."/>
            <person name="Seto K."/>
            <person name="Alves G.H."/>
            <person name="Bonds A.E."/>
            <person name="Quandt C.A."/>
            <person name="Davis W.J."/>
            <person name="Chang Y."/>
            <person name="Letcher P.M."/>
            <person name="Powell M.J."/>
            <person name="Kuo A."/>
            <person name="Labutti K."/>
            <person name="Pangilinan J."/>
            <person name="Andreopoulos W."/>
            <person name="Tritt A."/>
            <person name="Riley R."/>
            <person name="Hundley H."/>
            <person name="Johnson J."/>
            <person name="Lipzen A."/>
            <person name="Barry K."/>
            <person name="Berbee M.L."/>
            <person name="Buchler N.E."/>
            <person name="Grigoriev I.V."/>
            <person name="Spatafora J.W."/>
            <person name="Stajich J.E."/>
            <person name="James T.Y."/>
        </authorList>
    </citation>
    <scope>NUCLEOTIDE SEQUENCE</scope>
    <source>
        <strain evidence="7">AG</strain>
    </source>
</reference>
<gene>
    <name evidence="7" type="ORF">K450DRAFT_254752</name>
</gene>
<feature type="compositionally biased region" description="Acidic residues" evidence="5">
    <location>
        <begin position="1036"/>
        <end position="1046"/>
    </location>
</feature>
<evidence type="ECO:0000256" key="2">
    <source>
        <dbReference type="ARBA" id="ARBA00022880"/>
    </source>
</evidence>
<evidence type="ECO:0000313" key="7">
    <source>
        <dbReference type="EMBL" id="KAI8576884.1"/>
    </source>
</evidence>
<feature type="compositionally biased region" description="Basic and acidic residues" evidence="5">
    <location>
        <begin position="754"/>
        <end position="764"/>
    </location>
</feature>
<feature type="compositionally biased region" description="Polar residues" evidence="5">
    <location>
        <begin position="1055"/>
        <end position="1071"/>
    </location>
</feature>
<feature type="compositionally biased region" description="Polar residues" evidence="5">
    <location>
        <begin position="1005"/>
        <end position="1024"/>
    </location>
</feature>
<dbReference type="Pfam" id="PF04821">
    <property type="entry name" value="TIMELESS"/>
    <property type="match status" value="1"/>
</dbReference>
<evidence type="ECO:0000313" key="8">
    <source>
        <dbReference type="Proteomes" id="UP001206595"/>
    </source>
</evidence>
<evidence type="ECO:0000256" key="1">
    <source>
        <dbReference type="ARBA" id="ARBA00004123"/>
    </source>
</evidence>
<name>A0AAD5HBI8_UMBRA</name>
<dbReference type="InterPro" id="IPR006906">
    <property type="entry name" value="Timeless_N"/>
</dbReference>
<dbReference type="GO" id="GO:0006281">
    <property type="term" value="P:DNA repair"/>
    <property type="evidence" value="ECO:0007669"/>
    <property type="project" value="TreeGrafter"/>
</dbReference>
<evidence type="ECO:0000256" key="3">
    <source>
        <dbReference type="ARBA" id="ARBA00023242"/>
    </source>
</evidence>
<dbReference type="GeneID" id="75916597"/>
<proteinExistence type="predicted"/>
<dbReference type="EMBL" id="MU620948">
    <property type="protein sequence ID" value="KAI8576884.1"/>
    <property type="molecule type" value="Genomic_DNA"/>
</dbReference>
<feature type="region of interest" description="Disordered" evidence="5">
    <location>
        <begin position="578"/>
        <end position="615"/>
    </location>
</feature>
<dbReference type="GO" id="GO:0000076">
    <property type="term" value="P:DNA replication checkpoint signaling"/>
    <property type="evidence" value="ECO:0007669"/>
    <property type="project" value="TreeGrafter"/>
</dbReference>
<feature type="region of interest" description="Disordered" evidence="5">
    <location>
        <begin position="742"/>
        <end position="776"/>
    </location>
</feature>
<keyword evidence="8" id="KW-1185">Reference proteome</keyword>
<dbReference type="PANTHER" id="PTHR22940:SF4">
    <property type="entry name" value="PROTEIN TIMELESS HOMOLOG"/>
    <property type="match status" value="1"/>
</dbReference>
<comment type="caution">
    <text evidence="7">The sequence shown here is derived from an EMBL/GenBank/DDBJ whole genome shotgun (WGS) entry which is preliminary data.</text>
</comment>
<dbReference type="GO" id="GO:0003677">
    <property type="term" value="F:DNA binding"/>
    <property type="evidence" value="ECO:0007669"/>
    <property type="project" value="TreeGrafter"/>
</dbReference>
<dbReference type="Proteomes" id="UP001206595">
    <property type="component" value="Unassembled WGS sequence"/>
</dbReference>
<feature type="compositionally biased region" description="Basic residues" evidence="5">
    <location>
        <begin position="927"/>
        <end position="937"/>
    </location>
</feature>
<keyword evidence="4" id="KW-0131">Cell cycle</keyword>
<feature type="region of interest" description="Disordered" evidence="5">
    <location>
        <begin position="1055"/>
        <end position="1074"/>
    </location>
</feature>
<dbReference type="RefSeq" id="XP_051441888.1">
    <property type="nucleotide sequence ID" value="XM_051591254.1"/>
</dbReference>
<feature type="region of interest" description="Disordered" evidence="5">
    <location>
        <begin position="998"/>
        <end position="1047"/>
    </location>
</feature>
<organism evidence="7 8">
    <name type="scientific">Umbelopsis ramanniana AG</name>
    <dbReference type="NCBI Taxonomy" id="1314678"/>
    <lineage>
        <taxon>Eukaryota</taxon>
        <taxon>Fungi</taxon>
        <taxon>Fungi incertae sedis</taxon>
        <taxon>Mucoromycota</taxon>
        <taxon>Mucoromycotina</taxon>
        <taxon>Umbelopsidomycetes</taxon>
        <taxon>Umbelopsidales</taxon>
        <taxon>Umbelopsidaceae</taxon>
        <taxon>Umbelopsis</taxon>
    </lineage>
</organism>
<reference evidence="7" key="2">
    <citation type="journal article" date="2022" name="Proc. Natl. Acad. Sci. U.S.A.">
        <title>Diploid-dominant life cycles characterize the early evolution of Fungi.</title>
        <authorList>
            <person name="Amses K.R."/>
            <person name="Simmons D.R."/>
            <person name="Longcore J.E."/>
            <person name="Mondo S.J."/>
            <person name="Seto K."/>
            <person name="Jeronimo G.H."/>
            <person name="Bonds A.E."/>
            <person name="Quandt C.A."/>
            <person name="Davis W.J."/>
            <person name="Chang Y."/>
            <person name="Federici B.A."/>
            <person name="Kuo A."/>
            <person name="LaButti K."/>
            <person name="Pangilinan J."/>
            <person name="Andreopoulos W."/>
            <person name="Tritt A."/>
            <person name="Riley R."/>
            <person name="Hundley H."/>
            <person name="Johnson J."/>
            <person name="Lipzen A."/>
            <person name="Barry K."/>
            <person name="Lang B.F."/>
            <person name="Cuomo C.A."/>
            <person name="Buchler N.E."/>
            <person name="Grigoriev I.V."/>
            <person name="Spatafora J.W."/>
            <person name="Stajich J.E."/>
            <person name="James T.Y."/>
        </authorList>
    </citation>
    <scope>NUCLEOTIDE SEQUENCE</scope>
    <source>
        <strain evidence="7">AG</strain>
    </source>
</reference>
<sequence>MPDVPELTPEEQLRADVLSICSALGAMEEYQEENGEILTKYAMGDECLACMKDIRKLIRNDSENPDNYVLHLLGEFNIMSTDLIPIVLVNNELTSDVSERLVLACLELFVPMTWPLAENHDEGDESGDSNMIDLHRRYKVSLIQPGILEAALDVILKPLSIPFRERAQRDHVVIRLVLTLLRNIAAIPDLNASQSSSESAVEMSTMQEKYLTRLHDSKMLELLVTIASSSNHPDFAEWNVIVMQIIFYLLKGSDPTIIASSDSKDEQTQNTVVSVKLAELLQQENRKRSSSRQIGPSRHNRFGGSYSVEVLDGEKYNIHRQTGGVIDLSDLMNSNKREYRVGKKKKLQDKIGTRSPYQTQAARSILYDFGSVILDSAFNALHSSLLKDVERESKQILEPDHFKFYYVIGWLLQFRFCIHSKWKADIKKQQEKDAEKLHIPNRDGNEAKTTLPENPANFDLVASAMDIRFFLLCVRRMRQAVDEKQWLDVQTCAECFKQMLQTLAGMAESDEEEFAEIAEYVQSNIYYEQSTLDLFIEMVRGYRFQSTEYLKAVVELNHHMLRMLERYASGKKYMFVRKNRKSRKEKDKKVQPEGEEHQTDDEKSEDEETYEEERDRKQAYREHQFKFDSFELRFANDEVVRIYSILLEDFQTLPNSTLNAITNFFHRLMVKRKMEHLFFKLPTLELFNRILPVIKTQPNKSSFQQLAMFIRYCIKQYVKHAQENPLFLVESLFKGVRQSALESNGEPISDDDEPVTRLRDHQDSDDSNGEDDQITSYPTTVELEIKPGLTWSQQVGVAIAVLVEDKKAFLVEWANEQIMFAIAKRASEDTVRISDNGNAESQSVKAYENYDMEATMIAVKSAIRKNAKLRLLLSLLQFEKTEDDYMETTWTIPASMTSETLQSYIDMMTEFIANPLAPNGMPAKDMIKKKAKKKRARKDVDDEDSSQRKRAKKVNAGPVYHTQQFIIDSDGDDDEAFFANERKLREKNMAAFISNNHGLLDRTSPDSQPVSSQTTPHHAITDTTAMPGMTTPLDDSASDDSMDDEAPLFTSGRQAFQSKQQGHASPKYISQNDKDDLVSTNAMESLKTRAVPRNVIFSDDEDDIDEDIDNTVTKLNLQRRNNRAILSDSDEDDI</sequence>
<dbReference type="InterPro" id="IPR044998">
    <property type="entry name" value="Timeless"/>
</dbReference>
<feature type="compositionally biased region" description="Basic and acidic residues" evidence="5">
    <location>
        <begin position="584"/>
        <end position="601"/>
    </location>
</feature>
<comment type="subcellular location">
    <subcellularLocation>
        <location evidence="1">Nucleus</location>
    </subcellularLocation>
</comment>
<dbReference type="AlphaFoldDB" id="A0AAD5HBI8"/>
<accession>A0AAD5HBI8</accession>
<dbReference type="GO" id="GO:0031298">
    <property type="term" value="C:replication fork protection complex"/>
    <property type="evidence" value="ECO:0007669"/>
    <property type="project" value="TreeGrafter"/>
</dbReference>
<keyword evidence="2" id="KW-0236">DNA replication inhibitor</keyword>
<keyword evidence="3" id="KW-0539">Nucleus</keyword>
<protein>
    <recommendedName>
        <fullName evidence="6">Timeless N-terminal domain-containing protein</fullName>
    </recommendedName>
</protein>
<dbReference type="PANTHER" id="PTHR22940">
    <property type="entry name" value="TIMEOUT/TIMELESS-2"/>
    <property type="match status" value="1"/>
</dbReference>
<feature type="region of interest" description="Disordered" evidence="5">
    <location>
        <begin position="926"/>
        <end position="955"/>
    </location>
</feature>
<feature type="domain" description="Timeless N-terminal" evidence="6">
    <location>
        <begin position="40"/>
        <end position="308"/>
    </location>
</feature>
<feature type="compositionally biased region" description="Acidic residues" evidence="5">
    <location>
        <begin position="602"/>
        <end position="612"/>
    </location>
</feature>
<evidence type="ECO:0000259" key="6">
    <source>
        <dbReference type="Pfam" id="PF04821"/>
    </source>
</evidence>
<evidence type="ECO:0000256" key="5">
    <source>
        <dbReference type="SAM" id="MobiDB-lite"/>
    </source>
</evidence>
<dbReference type="GO" id="GO:0043111">
    <property type="term" value="P:replication fork arrest"/>
    <property type="evidence" value="ECO:0007669"/>
    <property type="project" value="TreeGrafter"/>
</dbReference>
<evidence type="ECO:0000256" key="4">
    <source>
        <dbReference type="ARBA" id="ARBA00023306"/>
    </source>
</evidence>